<protein>
    <submittedName>
        <fullName evidence="1">Uncharacterized protein</fullName>
    </submittedName>
</protein>
<feature type="non-terminal residue" evidence="1">
    <location>
        <position position="1"/>
    </location>
</feature>
<evidence type="ECO:0000313" key="1">
    <source>
        <dbReference type="EMBL" id="TFK80942.1"/>
    </source>
</evidence>
<accession>A0A5C3NV81</accession>
<reference evidence="1 2" key="1">
    <citation type="journal article" date="2019" name="Nat. Ecol. Evol.">
        <title>Megaphylogeny resolves global patterns of mushroom evolution.</title>
        <authorList>
            <person name="Varga T."/>
            <person name="Krizsan K."/>
            <person name="Foldi C."/>
            <person name="Dima B."/>
            <person name="Sanchez-Garcia M."/>
            <person name="Sanchez-Ramirez S."/>
            <person name="Szollosi G.J."/>
            <person name="Szarkandi J.G."/>
            <person name="Papp V."/>
            <person name="Albert L."/>
            <person name="Andreopoulos W."/>
            <person name="Angelini C."/>
            <person name="Antonin V."/>
            <person name="Barry K.W."/>
            <person name="Bougher N.L."/>
            <person name="Buchanan P."/>
            <person name="Buyck B."/>
            <person name="Bense V."/>
            <person name="Catcheside P."/>
            <person name="Chovatia M."/>
            <person name="Cooper J."/>
            <person name="Damon W."/>
            <person name="Desjardin D."/>
            <person name="Finy P."/>
            <person name="Geml J."/>
            <person name="Haridas S."/>
            <person name="Hughes K."/>
            <person name="Justo A."/>
            <person name="Karasinski D."/>
            <person name="Kautmanova I."/>
            <person name="Kiss B."/>
            <person name="Kocsube S."/>
            <person name="Kotiranta H."/>
            <person name="LaButti K.M."/>
            <person name="Lechner B.E."/>
            <person name="Liimatainen K."/>
            <person name="Lipzen A."/>
            <person name="Lukacs Z."/>
            <person name="Mihaltcheva S."/>
            <person name="Morgado L.N."/>
            <person name="Niskanen T."/>
            <person name="Noordeloos M.E."/>
            <person name="Ohm R.A."/>
            <person name="Ortiz-Santana B."/>
            <person name="Ovrebo C."/>
            <person name="Racz N."/>
            <person name="Riley R."/>
            <person name="Savchenko A."/>
            <person name="Shiryaev A."/>
            <person name="Soop K."/>
            <person name="Spirin V."/>
            <person name="Szebenyi C."/>
            <person name="Tomsovsky M."/>
            <person name="Tulloss R.E."/>
            <person name="Uehling J."/>
            <person name="Grigoriev I.V."/>
            <person name="Vagvolgyi C."/>
            <person name="Papp T."/>
            <person name="Martin F.M."/>
            <person name="Miettinen O."/>
            <person name="Hibbett D.S."/>
            <person name="Nagy L.G."/>
        </authorList>
    </citation>
    <scope>NUCLEOTIDE SEQUENCE [LARGE SCALE GENOMIC DNA]</scope>
    <source>
        <strain evidence="1 2">HHB13444</strain>
    </source>
</reference>
<keyword evidence="2" id="KW-1185">Reference proteome</keyword>
<dbReference type="AlphaFoldDB" id="A0A5C3NV81"/>
<feature type="non-terminal residue" evidence="1">
    <location>
        <position position="116"/>
    </location>
</feature>
<dbReference type="Proteomes" id="UP000308197">
    <property type="component" value="Unassembled WGS sequence"/>
</dbReference>
<sequence length="116" mass="14098">RRTFPTFPLGPQLQALWASPDHARLMRHRVEEMKRFEREHARNPQTAGKVLDDIYYSREYQDLVKRKELKDDDMLLMFSVDGAQLFSKKQSDCWFFVWVLFDLSPDRRYKKRYVLP</sequence>
<evidence type="ECO:0000313" key="2">
    <source>
        <dbReference type="Proteomes" id="UP000308197"/>
    </source>
</evidence>
<dbReference type="InParanoid" id="A0A5C3NV81"/>
<organism evidence="1 2">
    <name type="scientific">Polyporus arcularius HHB13444</name>
    <dbReference type="NCBI Taxonomy" id="1314778"/>
    <lineage>
        <taxon>Eukaryota</taxon>
        <taxon>Fungi</taxon>
        <taxon>Dikarya</taxon>
        <taxon>Basidiomycota</taxon>
        <taxon>Agaricomycotina</taxon>
        <taxon>Agaricomycetes</taxon>
        <taxon>Polyporales</taxon>
        <taxon>Polyporaceae</taxon>
        <taxon>Polyporus</taxon>
    </lineage>
</organism>
<dbReference type="EMBL" id="ML211680">
    <property type="protein sequence ID" value="TFK80942.1"/>
    <property type="molecule type" value="Genomic_DNA"/>
</dbReference>
<dbReference type="STRING" id="1314778.A0A5C3NV81"/>
<gene>
    <name evidence="1" type="ORF">K466DRAFT_445918</name>
</gene>
<name>A0A5C3NV81_9APHY</name>
<proteinExistence type="predicted"/>